<dbReference type="GO" id="GO:0046872">
    <property type="term" value="F:metal ion binding"/>
    <property type="evidence" value="ECO:0007669"/>
    <property type="project" value="UniProtKB-KW"/>
</dbReference>
<evidence type="ECO:0000313" key="6">
    <source>
        <dbReference type="EMBL" id="QWY77954.1"/>
    </source>
</evidence>
<proteinExistence type="inferred from homology"/>
<dbReference type="InterPro" id="IPR006913">
    <property type="entry name" value="CENP-V/GFA"/>
</dbReference>
<accession>A0A9E6MXA3</accession>
<dbReference type="InterPro" id="IPR011057">
    <property type="entry name" value="Mss4-like_sf"/>
</dbReference>
<organism evidence="6 7">
    <name type="scientific">Ferrovum myxofaciens</name>
    <dbReference type="NCBI Taxonomy" id="416213"/>
    <lineage>
        <taxon>Bacteria</taxon>
        <taxon>Pseudomonadati</taxon>
        <taxon>Pseudomonadota</taxon>
        <taxon>Betaproteobacteria</taxon>
        <taxon>Ferrovales</taxon>
        <taxon>Ferrovaceae</taxon>
        <taxon>Ferrovum</taxon>
    </lineage>
</organism>
<evidence type="ECO:0000256" key="3">
    <source>
        <dbReference type="ARBA" id="ARBA00022833"/>
    </source>
</evidence>
<dbReference type="Proteomes" id="UP000683551">
    <property type="component" value="Chromosome"/>
</dbReference>
<dbReference type="GO" id="GO:0016846">
    <property type="term" value="F:carbon-sulfur lyase activity"/>
    <property type="evidence" value="ECO:0007669"/>
    <property type="project" value="InterPro"/>
</dbReference>
<dbReference type="SUPFAM" id="SSF51316">
    <property type="entry name" value="Mss4-like"/>
    <property type="match status" value="1"/>
</dbReference>
<evidence type="ECO:0000256" key="2">
    <source>
        <dbReference type="ARBA" id="ARBA00022723"/>
    </source>
</evidence>
<gene>
    <name evidence="6" type="ORF">JZL65_02380</name>
</gene>
<evidence type="ECO:0000256" key="4">
    <source>
        <dbReference type="ARBA" id="ARBA00023239"/>
    </source>
</evidence>
<dbReference type="AlphaFoldDB" id="A0A9E6MXA3"/>
<keyword evidence="4" id="KW-0456">Lyase</keyword>
<dbReference type="RefSeq" id="WP_197456537.1">
    <property type="nucleotide sequence ID" value="NZ_CP053675.1"/>
</dbReference>
<evidence type="ECO:0000256" key="1">
    <source>
        <dbReference type="ARBA" id="ARBA00005495"/>
    </source>
</evidence>
<keyword evidence="2" id="KW-0479">Metal-binding</keyword>
<protein>
    <submittedName>
        <fullName evidence="6">GFA family protein</fullName>
    </submittedName>
</protein>
<evidence type="ECO:0000259" key="5">
    <source>
        <dbReference type="PROSITE" id="PS51891"/>
    </source>
</evidence>
<reference evidence="6" key="1">
    <citation type="submission" date="2021-02" db="EMBL/GenBank/DDBJ databases">
        <title>Comparative genomics of Ferrovum myxofaciens strains, predominant extremophile bacteria forming large biofilm stalactites in acid mine ecosystems.</title>
        <authorList>
            <person name="Burkartova K."/>
            <person name="Ridl J."/>
            <person name="Pajer P."/>
            <person name="Falteisek L."/>
        </authorList>
    </citation>
    <scope>NUCLEOTIDE SEQUENCE</scope>
    <source>
        <strain evidence="6">MI1III</strain>
    </source>
</reference>
<dbReference type="EMBL" id="CP071137">
    <property type="protein sequence ID" value="QWY77954.1"/>
    <property type="molecule type" value="Genomic_DNA"/>
</dbReference>
<dbReference type="PANTHER" id="PTHR33337:SF40">
    <property type="entry name" value="CENP-V_GFA DOMAIN-CONTAINING PROTEIN-RELATED"/>
    <property type="match status" value="1"/>
</dbReference>
<evidence type="ECO:0000313" key="7">
    <source>
        <dbReference type="Proteomes" id="UP000683551"/>
    </source>
</evidence>
<name>A0A9E6MXA3_9PROT</name>
<dbReference type="Pfam" id="PF04828">
    <property type="entry name" value="GFA"/>
    <property type="match status" value="1"/>
</dbReference>
<dbReference type="Gene3D" id="3.90.1590.10">
    <property type="entry name" value="glutathione-dependent formaldehyde- activating enzyme (gfa)"/>
    <property type="match status" value="1"/>
</dbReference>
<dbReference type="PROSITE" id="PS51891">
    <property type="entry name" value="CENP_V_GFA"/>
    <property type="match status" value="1"/>
</dbReference>
<comment type="similarity">
    <text evidence="1">Belongs to the Gfa family.</text>
</comment>
<keyword evidence="3" id="KW-0862">Zinc</keyword>
<dbReference type="PANTHER" id="PTHR33337">
    <property type="entry name" value="GFA DOMAIN-CONTAINING PROTEIN"/>
    <property type="match status" value="1"/>
</dbReference>
<sequence>MLAFGYRLSGWDKWRFSSGRLFAGYFIPRPSTGEAVFSGNCHCRDCQRTSGGTFTPALFVPEKTVKISGAVKYYESTADSGNKISRGFCPNCGSQLFAKLGKLPNLLGLRTGTLDDPSMFKPMLDIYTSSAAHWDFMNPDLPKFPKAFQAPQ</sequence>
<feature type="domain" description="CENP-V/GFA" evidence="5">
    <location>
        <begin position="16"/>
        <end position="135"/>
    </location>
</feature>